<sequence length="391" mass="44818">MESTGDSVGLEYWLRWQVPVCALLIVIPLIVSVVVIKRVDKEPLTSSDLWMPCWRNLSPLWLLFYRAFAFVAMDFVLHRTAAAFGPVVFFFYTQWTFVLVIVYFVLGTIISAHGCWMYFKQPFAQYGERSKFLKRDSEEKESESTTASKEKEKQRQFDQLAGFWGNLMQSIYHACAGAVMLTDVVFWCLLLPFMLGETFRLTLILINSPSCFTIIEIDLVFIWQLIGCMHSLNAVFLLVDSALNSLPFPWHGLTYFVLWSFAYIVFQWVVHACGVTWWPYPFLELSTTWAPLWYFGLALVHLPCYGLYVLIVKAKGSMFSRMFPRAFVRWEAVVVAAEMDAIAEEDGGEVAAAAMVRDWEATGFGNGGRQGRGRRLGRGPSLFHLRRINTL</sequence>
<feature type="transmembrane region" description="Helical" evidence="1">
    <location>
        <begin position="221"/>
        <end position="243"/>
    </location>
</feature>
<evidence type="ECO:0000313" key="3">
    <source>
        <dbReference type="Proteomes" id="UP001188597"/>
    </source>
</evidence>
<organism evidence="2 3">
    <name type="scientific">Escallonia herrerae</name>
    <dbReference type="NCBI Taxonomy" id="1293975"/>
    <lineage>
        <taxon>Eukaryota</taxon>
        <taxon>Viridiplantae</taxon>
        <taxon>Streptophyta</taxon>
        <taxon>Embryophyta</taxon>
        <taxon>Tracheophyta</taxon>
        <taxon>Spermatophyta</taxon>
        <taxon>Magnoliopsida</taxon>
        <taxon>eudicotyledons</taxon>
        <taxon>Gunneridae</taxon>
        <taxon>Pentapetalae</taxon>
        <taxon>asterids</taxon>
        <taxon>campanulids</taxon>
        <taxon>Escalloniales</taxon>
        <taxon>Escalloniaceae</taxon>
        <taxon>Escallonia</taxon>
    </lineage>
</organism>
<dbReference type="AlphaFoldDB" id="A0AA88WV06"/>
<reference evidence="2" key="1">
    <citation type="submission" date="2022-12" db="EMBL/GenBank/DDBJ databases">
        <title>Draft genome assemblies for two species of Escallonia (Escalloniales).</title>
        <authorList>
            <person name="Chanderbali A."/>
            <person name="Dervinis C."/>
            <person name="Anghel I."/>
            <person name="Soltis D."/>
            <person name="Soltis P."/>
            <person name="Zapata F."/>
        </authorList>
    </citation>
    <scope>NUCLEOTIDE SEQUENCE</scope>
    <source>
        <strain evidence="2">UCBG64.0493</strain>
        <tissue evidence="2">Leaf</tissue>
    </source>
</reference>
<dbReference type="PANTHER" id="PTHR12242">
    <property type="entry name" value="OS02G0130600 PROTEIN-RELATED"/>
    <property type="match status" value="1"/>
</dbReference>
<keyword evidence="1" id="KW-0812">Transmembrane</keyword>
<feature type="transmembrane region" description="Helical" evidence="1">
    <location>
        <begin position="57"/>
        <end position="77"/>
    </location>
</feature>
<evidence type="ECO:0000256" key="1">
    <source>
        <dbReference type="SAM" id="Phobius"/>
    </source>
</evidence>
<feature type="transmembrane region" description="Helical" evidence="1">
    <location>
        <begin position="171"/>
        <end position="195"/>
    </location>
</feature>
<keyword evidence="1" id="KW-1133">Transmembrane helix</keyword>
<gene>
    <name evidence="2" type="ORF">RJ639_033617</name>
</gene>
<proteinExistence type="predicted"/>
<accession>A0AA88WV06</accession>
<feature type="transmembrane region" description="Helical" evidence="1">
    <location>
        <begin position="97"/>
        <end position="119"/>
    </location>
</feature>
<keyword evidence="1" id="KW-0472">Membrane</keyword>
<feature type="transmembrane region" description="Helical" evidence="1">
    <location>
        <begin position="292"/>
        <end position="312"/>
    </location>
</feature>
<evidence type="ECO:0000313" key="2">
    <source>
        <dbReference type="EMBL" id="KAK3034662.1"/>
    </source>
</evidence>
<feature type="transmembrane region" description="Helical" evidence="1">
    <location>
        <begin position="255"/>
        <end position="280"/>
    </location>
</feature>
<feature type="transmembrane region" description="Helical" evidence="1">
    <location>
        <begin position="16"/>
        <end position="36"/>
    </location>
</feature>
<name>A0AA88WV06_9ASTE</name>
<dbReference type="Proteomes" id="UP001188597">
    <property type="component" value="Unassembled WGS sequence"/>
</dbReference>
<dbReference type="GO" id="GO:0016020">
    <property type="term" value="C:membrane"/>
    <property type="evidence" value="ECO:0007669"/>
    <property type="project" value="TreeGrafter"/>
</dbReference>
<protein>
    <submittedName>
        <fullName evidence="2">Uncharacterized protein</fullName>
    </submittedName>
</protein>
<comment type="caution">
    <text evidence="2">The sequence shown here is derived from an EMBL/GenBank/DDBJ whole genome shotgun (WGS) entry which is preliminary data.</text>
</comment>
<keyword evidence="3" id="KW-1185">Reference proteome</keyword>
<dbReference type="EMBL" id="JAVXUP010000196">
    <property type="protein sequence ID" value="KAK3034662.1"/>
    <property type="molecule type" value="Genomic_DNA"/>
</dbReference>
<dbReference type="PANTHER" id="PTHR12242:SF38">
    <property type="entry name" value="TRANSMEMBRANE PROTEIN"/>
    <property type="match status" value="1"/>
</dbReference>